<protein>
    <submittedName>
        <fullName evidence="1">Uncharacterized protein</fullName>
    </submittedName>
</protein>
<dbReference type="Proteomes" id="UP000198284">
    <property type="component" value="Unassembled WGS sequence"/>
</dbReference>
<accession>A0A239H283</accession>
<reference evidence="1 2" key="1">
    <citation type="submission" date="2017-06" db="EMBL/GenBank/DDBJ databases">
        <authorList>
            <person name="Kim H.J."/>
            <person name="Triplett B.A."/>
        </authorList>
    </citation>
    <scope>NUCLEOTIDE SEQUENCE [LARGE SCALE GENOMIC DNA]</scope>
    <source>
        <strain evidence="1 2">U15</strain>
    </source>
</reference>
<dbReference type="OrthoDB" id="8778906at2"/>
<keyword evidence="2" id="KW-1185">Reference proteome</keyword>
<dbReference type="RefSeq" id="WP_089399433.1">
    <property type="nucleotide sequence ID" value="NZ_FZOT01000006.1"/>
</dbReference>
<evidence type="ECO:0000313" key="2">
    <source>
        <dbReference type="Proteomes" id="UP000198284"/>
    </source>
</evidence>
<name>A0A239H283_9BURK</name>
<dbReference type="AlphaFoldDB" id="A0A239H283"/>
<organism evidence="1 2">
    <name type="scientific">Noviherbaspirillum humi</name>
    <dbReference type="NCBI Taxonomy" id="1688639"/>
    <lineage>
        <taxon>Bacteria</taxon>
        <taxon>Pseudomonadati</taxon>
        <taxon>Pseudomonadota</taxon>
        <taxon>Betaproteobacteria</taxon>
        <taxon>Burkholderiales</taxon>
        <taxon>Oxalobacteraceae</taxon>
        <taxon>Noviherbaspirillum</taxon>
    </lineage>
</organism>
<gene>
    <name evidence="1" type="ORF">SAMN06265795_10658</name>
</gene>
<sequence>MKKKLNSDMMIEELVVAVYGDEANDRSKHVYRETLRSLVRLAKTEMLHEMKTNIELLTGGVTAKAARRQTKLLLAAQRPGMPDDAGQWQLAFNKP</sequence>
<dbReference type="EMBL" id="FZOT01000006">
    <property type="protein sequence ID" value="SNS75497.1"/>
    <property type="molecule type" value="Genomic_DNA"/>
</dbReference>
<proteinExistence type="predicted"/>
<evidence type="ECO:0000313" key="1">
    <source>
        <dbReference type="EMBL" id="SNS75497.1"/>
    </source>
</evidence>